<dbReference type="InterPro" id="IPR039762">
    <property type="entry name" value="Nmd2/UPF2"/>
</dbReference>
<protein>
    <recommendedName>
        <fullName evidence="4">MIF4G domain-containing protein</fullName>
    </recommendedName>
</protein>
<keyword evidence="6" id="KW-1185">Reference proteome</keyword>
<dbReference type="InterPro" id="IPR016024">
    <property type="entry name" value="ARM-type_fold"/>
</dbReference>
<gene>
    <name evidence="5" type="ORF">RUM44_004510</name>
</gene>
<feature type="domain" description="MIF4G" evidence="4">
    <location>
        <begin position="94"/>
        <end position="324"/>
    </location>
</feature>
<dbReference type="InterPro" id="IPR007193">
    <property type="entry name" value="Upf2/Nmd2_C"/>
</dbReference>
<feature type="compositionally biased region" description="Polar residues" evidence="3">
    <location>
        <begin position="954"/>
        <end position="966"/>
    </location>
</feature>
<comment type="caution">
    <text evidence="5">The sequence shown here is derived from an EMBL/GenBank/DDBJ whole genome shotgun (WGS) entry which is preliminary data.</text>
</comment>
<feature type="compositionally biased region" description="Polar residues" evidence="3">
    <location>
        <begin position="1114"/>
        <end position="1126"/>
    </location>
</feature>
<dbReference type="Gene3D" id="1.25.40.180">
    <property type="match status" value="3"/>
</dbReference>
<dbReference type="Gene3D" id="6.10.250.770">
    <property type="match status" value="1"/>
</dbReference>
<proteinExistence type="predicted"/>
<dbReference type="PANTHER" id="PTHR12839">
    <property type="entry name" value="NONSENSE-MEDIATED MRNA DECAY PROTEIN 2 UP-FRAMESHIFT SUPPRESSOR 2"/>
    <property type="match status" value="1"/>
</dbReference>
<feature type="compositionally biased region" description="Acidic residues" evidence="3">
    <location>
        <begin position="29"/>
        <end position="39"/>
    </location>
</feature>
<dbReference type="Proteomes" id="UP001359485">
    <property type="component" value="Unassembled WGS sequence"/>
</dbReference>
<feature type="region of interest" description="Disordered" evidence="3">
    <location>
        <begin position="1"/>
        <end position="51"/>
    </location>
</feature>
<evidence type="ECO:0000256" key="2">
    <source>
        <dbReference type="ARBA" id="ARBA00022490"/>
    </source>
</evidence>
<dbReference type="SMART" id="SM00543">
    <property type="entry name" value="MIF4G"/>
    <property type="match status" value="3"/>
</dbReference>
<organism evidence="5 6">
    <name type="scientific">Polyplax serrata</name>
    <name type="common">Common mouse louse</name>
    <dbReference type="NCBI Taxonomy" id="468196"/>
    <lineage>
        <taxon>Eukaryota</taxon>
        <taxon>Metazoa</taxon>
        <taxon>Ecdysozoa</taxon>
        <taxon>Arthropoda</taxon>
        <taxon>Hexapoda</taxon>
        <taxon>Insecta</taxon>
        <taxon>Pterygota</taxon>
        <taxon>Neoptera</taxon>
        <taxon>Paraneoptera</taxon>
        <taxon>Psocodea</taxon>
        <taxon>Troctomorpha</taxon>
        <taxon>Phthiraptera</taxon>
        <taxon>Anoplura</taxon>
        <taxon>Polyplacidae</taxon>
        <taxon>Polyplax</taxon>
    </lineage>
</organism>
<keyword evidence="2" id="KW-0963">Cytoplasm</keyword>
<feature type="compositionally biased region" description="Polar residues" evidence="3">
    <location>
        <begin position="1"/>
        <end position="16"/>
    </location>
</feature>
<accession>A0ABR1B4R9</accession>
<feature type="compositionally biased region" description="Basic and acidic residues" evidence="3">
    <location>
        <begin position="40"/>
        <end position="51"/>
    </location>
</feature>
<evidence type="ECO:0000256" key="3">
    <source>
        <dbReference type="SAM" id="MobiDB-lite"/>
    </source>
</evidence>
<dbReference type="Gene3D" id="4.10.80.160">
    <property type="match status" value="1"/>
</dbReference>
<evidence type="ECO:0000313" key="6">
    <source>
        <dbReference type="Proteomes" id="UP001359485"/>
    </source>
</evidence>
<feature type="domain" description="MIF4G" evidence="4">
    <location>
        <begin position="668"/>
        <end position="882"/>
    </location>
</feature>
<evidence type="ECO:0000256" key="1">
    <source>
        <dbReference type="ARBA" id="ARBA00004496"/>
    </source>
</evidence>
<feature type="compositionally biased region" description="Basic and acidic residues" evidence="3">
    <location>
        <begin position="17"/>
        <end position="28"/>
    </location>
</feature>
<evidence type="ECO:0000259" key="4">
    <source>
        <dbReference type="SMART" id="SM00543"/>
    </source>
</evidence>
<evidence type="ECO:0000313" key="5">
    <source>
        <dbReference type="EMBL" id="KAK6633903.1"/>
    </source>
</evidence>
<feature type="region of interest" description="Disordered" evidence="3">
    <location>
        <begin position="1109"/>
        <end position="1153"/>
    </location>
</feature>
<dbReference type="SUPFAM" id="SSF48371">
    <property type="entry name" value="ARM repeat"/>
    <property type="match status" value="3"/>
</dbReference>
<reference evidence="5 6" key="1">
    <citation type="submission" date="2023-09" db="EMBL/GenBank/DDBJ databases">
        <title>Genomes of two closely related lineages of the louse Polyplax serrata with different host specificities.</title>
        <authorList>
            <person name="Martinu J."/>
            <person name="Tarabai H."/>
            <person name="Stefka J."/>
            <person name="Hypsa V."/>
        </authorList>
    </citation>
    <scope>NUCLEOTIDE SEQUENCE [LARGE SCALE GENOMIC DNA]</scope>
    <source>
        <strain evidence="5">98ZLc_SE</strain>
    </source>
</reference>
<dbReference type="PANTHER" id="PTHR12839:SF7">
    <property type="entry name" value="REGULATOR OF NONSENSE TRANSCRIPTS 2"/>
    <property type="match status" value="1"/>
</dbReference>
<sequence length="1153" mass="133911">MTGDHTNGSLKTNSDTAELKDENEKEVSNADEEIEEETDEARREEEEDKQKKQALLDYIDELVKKDKRRQDERAKNINVKRPEESYFSKLDSNLKKNTAFVRKVKNFSSAQLNGLLNDLKVLNLSKYITEIASAMTEAKLKVADILPACELCCALHRLYADFENALLECWKKSLTIKSDEPVANNLKYKIDLKLYAELVLLGLWAVPPPSRGLQLLGSIIISLVHNQREDFSNISPILSFCRSFGEVYAGLVPREMAEASKKFGIAIPCMTIIPSEKHKTVRQVFQDYYDSFCKHLIKNHNELQKFEKQSRTILQTKGELSANRKAEYNDLLTEYRKLLDYARQFSEILNVPMPVLPVEEVAKSETTVIDELLLSHDERFPLGIWEDEETQRFYESLSDLHVFLPQLPIDAAKQKRPSISEISEEILDEEIELPAEEVEEEKKVELEHEVEAVGDTKTKYIFNDFLVHLPSCCNRDTVDNMAIEFVLNLNTKHNQKKLAKYLFGVNRTRLDLLPFYSRLVATIHPVAPDVATDLCQMLKQDFLYHVRKKDQINIESKIKVVRFIGELIKFKMYSKLEGLFCIKVLLQNFNHHHHVEMVCNLFETCGRFLFNHPESRQRTKVYLEQMMRKKSVMALDSRYATMTENAFYAVIPREGGQTVKKERPPIHEFIRQILYHELSRQNVSMVIKLLNKVDWNDPDISAYVVKCLVNAWNVKYFNIKTLAGLVADISRHYERIQIEVVDGVLEDIRLGLEVMQPKYNQRRIAMVKYLGELYYYRMADSCDILKVLYLLISLGVTFSYTNVSPLDPPGHTFRLSLVCVLLETCGQYLRSATTRKKLDYFLVFFQNYFWFKFSDPYWSAENPFPPRLRHMVRDCLLSVRPKMIIFHDYAESQEAVEELKKHFMSKVETDVNPAPSNVGELNPIEEKEEVEFVEGNDDEIDDEERDSSDEESQTFEGGNPSSQSQGEEIPIISESNESENSSKVQCLQKVKCQEDEDFMNAFDKLVADQIQDRMRERITPQQIDIAVPLHVHANTKKTYEQLKETTEETSTVNFILMIRKGNKHSYKSLNVPIMSELAINLKEQEMLERMEKEKVKKLTLDINERLEEEDYQDMMNQSQRPTVSNLNRERRQKYQHPKGAPDVDLIFGTSKGK</sequence>
<dbReference type="EMBL" id="JAWJWF010000004">
    <property type="protein sequence ID" value="KAK6633903.1"/>
    <property type="molecule type" value="Genomic_DNA"/>
</dbReference>
<feature type="compositionally biased region" description="Acidic residues" evidence="3">
    <location>
        <begin position="926"/>
        <end position="953"/>
    </location>
</feature>
<dbReference type="Pfam" id="PF02854">
    <property type="entry name" value="MIF4G"/>
    <property type="match status" value="2"/>
</dbReference>
<feature type="region of interest" description="Disordered" evidence="3">
    <location>
        <begin position="910"/>
        <end position="968"/>
    </location>
</feature>
<dbReference type="Pfam" id="PF04050">
    <property type="entry name" value="Upf2"/>
    <property type="match status" value="1"/>
</dbReference>
<dbReference type="InterPro" id="IPR003890">
    <property type="entry name" value="MIF4G-like_typ-3"/>
</dbReference>
<feature type="domain" description="MIF4G" evidence="4">
    <location>
        <begin position="463"/>
        <end position="653"/>
    </location>
</feature>
<name>A0ABR1B4R9_POLSC</name>
<comment type="subcellular location">
    <subcellularLocation>
        <location evidence="1">Cytoplasm</location>
    </subcellularLocation>
</comment>